<dbReference type="Proteomes" id="UP000199645">
    <property type="component" value="Unassembled WGS sequence"/>
</dbReference>
<accession>A0A1I2IID8</accession>
<evidence type="ECO:0000313" key="1">
    <source>
        <dbReference type="EMBL" id="SFF41430.1"/>
    </source>
</evidence>
<dbReference type="EMBL" id="FONV01000010">
    <property type="protein sequence ID" value="SFF41430.1"/>
    <property type="molecule type" value="Genomic_DNA"/>
</dbReference>
<gene>
    <name evidence="1" type="ORF">SAMN05421541_11020</name>
</gene>
<reference evidence="1 2" key="1">
    <citation type="submission" date="2016-10" db="EMBL/GenBank/DDBJ databases">
        <authorList>
            <person name="de Groot N.N."/>
        </authorList>
    </citation>
    <scope>NUCLEOTIDE SEQUENCE [LARGE SCALE GENOMIC DNA]</scope>
    <source>
        <strain evidence="1 2">DSM 43019</strain>
    </source>
</reference>
<sequence>MFYLGLPRKRLRRGACCHWLGAPAWKVWGYGLRYCWVLMCVK</sequence>
<dbReference type="AlphaFoldDB" id="A0A1I2IID8"/>
<evidence type="ECO:0000313" key="2">
    <source>
        <dbReference type="Proteomes" id="UP000199645"/>
    </source>
</evidence>
<organism evidence="1 2">
    <name type="scientific">Actinoplanes philippinensis</name>
    <dbReference type="NCBI Taxonomy" id="35752"/>
    <lineage>
        <taxon>Bacteria</taxon>
        <taxon>Bacillati</taxon>
        <taxon>Actinomycetota</taxon>
        <taxon>Actinomycetes</taxon>
        <taxon>Micromonosporales</taxon>
        <taxon>Micromonosporaceae</taxon>
        <taxon>Actinoplanes</taxon>
    </lineage>
</organism>
<protein>
    <submittedName>
        <fullName evidence="1">Uncharacterized protein</fullName>
    </submittedName>
</protein>
<keyword evidence="2" id="KW-1185">Reference proteome</keyword>
<name>A0A1I2IID8_9ACTN</name>
<proteinExistence type="predicted"/>